<dbReference type="GO" id="GO:0051998">
    <property type="term" value="F:protein carboxyl O-methyltransferase activity"/>
    <property type="evidence" value="ECO:0007669"/>
    <property type="project" value="UniProtKB-UniRule"/>
</dbReference>
<feature type="domain" description="Damage-control phosphatase ARMT1-like metal-binding" evidence="11">
    <location>
        <begin position="39"/>
        <end position="435"/>
    </location>
</feature>
<dbReference type="Proteomes" id="UP000002358">
    <property type="component" value="Chromosome 2"/>
</dbReference>
<dbReference type="SUPFAM" id="SSF111321">
    <property type="entry name" value="AF1104-like"/>
    <property type="match status" value="1"/>
</dbReference>
<keyword evidence="7 10" id="KW-0464">Manganese</keyword>
<keyword evidence="5 10" id="KW-0479">Metal-binding</keyword>
<gene>
    <name evidence="12" type="primary">100121092</name>
</gene>
<proteinExistence type="inferred from homology"/>
<dbReference type="InParanoid" id="A0A7M7G664"/>
<keyword evidence="10" id="KW-0489">Methyltransferase</keyword>
<evidence type="ECO:0000256" key="8">
    <source>
        <dbReference type="ARBA" id="ARBA00045980"/>
    </source>
</evidence>
<evidence type="ECO:0000313" key="13">
    <source>
        <dbReference type="Proteomes" id="UP000002358"/>
    </source>
</evidence>
<dbReference type="InterPro" id="IPR002791">
    <property type="entry name" value="ARMT1-like_metal-bd"/>
</dbReference>
<evidence type="ECO:0000259" key="11">
    <source>
        <dbReference type="Pfam" id="PF01937"/>
    </source>
</evidence>
<protein>
    <recommendedName>
        <fullName evidence="10">Sugar phosphate phosphatase</fullName>
        <ecNumber evidence="10">2.1.1.-</ecNumber>
        <ecNumber evidence="10">3.1.3.-</ecNumber>
    </recommendedName>
</protein>
<evidence type="ECO:0000256" key="9">
    <source>
        <dbReference type="ARBA" id="ARBA00048809"/>
    </source>
</evidence>
<dbReference type="FunFam" id="3.40.50.10880:FF:000005">
    <property type="entry name" value="DUF89-domain-containing protein"/>
    <property type="match status" value="1"/>
</dbReference>
<evidence type="ECO:0000313" key="12">
    <source>
        <dbReference type="EnsemblMetazoa" id="XP_001604677"/>
    </source>
</evidence>
<keyword evidence="6 10" id="KW-0378">Hydrolase</keyword>
<dbReference type="GO" id="GO:0030643">
    <property type="term" value="P:intracellular phosphate ion homeostasis"/>
    <property type="evidence" value="ECO:0007669"/>
    <property type="project" value="UniProtKB-ARBA"/>
</dbReference>
<dbReference type="PANTHER" id="PTHR12260:SF6">
    <property type="entry name" value="DAMAGE-CONTROL PHOSPHATASE ARMT1"/>
    <property type="match status" value="1"/>
</dbReference>
<dbReference type="OMA" id="IFARQKM"/>
<organism evidence="12 13">
    <name type="scientific">Nasonia vitripennis</name>
    <name type="common">Parasitic wasp</name>
    <dbReference type="NCBI Taxonomy" id="7425"/>
    <lineage>
        <taxon>Eukaryota</taxon>
        <taxon>Metazoa</taxon>
        <taxon>Ecdysozoa</taxon>
        <taxon>Arthropoda</taxon>
        <taxon>Hexapoda</taxon>
        <taxon>Insecta</taxon>
        <taxon>Pterygota</taxon>
        <taxon>Neoptera</taxon>
        <taxon>Endopterygota</taxon>
        <taxon>Hymenoptera</taxon>
        <taxon>Apocrita</taxon>
        <taxon>Proctotrupomorpha</taxon>
        <taxon>Chalcidoidea</taxon>
        <taxon>Pteromalidae</taxon>
        <taxon>Pteromalinae</taxon>
        <taxon>Nasonia</taxon>
    </lineage>
</organism>
<dbReference type="InterPro" id="IPR039763">
    <property type="entry name" value="ARMT1"/>
</dbReference>
<comment type="cofactor">
    <cofactor evidence="10">
        <name>Mn(2+)</name>
        <dbReference type="ChEBI" id="CHEBI:29035"/>
    </cofactor>
    <cofactor evidence="10">
        <name>Ni(2+)</name>
        <dbReference type="ChEBI" id="CHEBI:49786"/>
    </cofactor>
</comment>
<evidence type="ECO:0000256" key="7">
    <source>
        <dbReference type="ARBA" id="ARBA00023211"/>
    </source>
</evidence>
<dbReference type="SMR" id="A0A7M7G664"/>
<comment type="function">
    <text evidence="8 10">Metal-dependent phosphatase that shows phosphatase activity against several substrates, including fructose-1-phosphate and fructose-6-phosphate. Its preference for fructose-1-phosphate, a strong glycating agent that causes DNA damage rather than a canonical yeast metabolite, suggests a damage-control function in hexose phosphate metabolism. Has also been shown to have O-methyltransferase activity that methylates glutamate residues of target proteins to form gamma-glutamyl methyl ester residues. Possibly methylates PCNA, suggesting it is involved in the DNA damage response.</text>
</comment>
<dbReference type="GO" id="GO:0016791">
    <property type="term" value="F:phosphatase activity"/>
    <property type="evidence" value="ECO:0007669"/>
    <property type="project" value="TreeGrafter"/>
</dbReference>
<dbReference type="EC" id="3.1.3.-" evidence="10"/>
<dbReference type="AlphaFoldDB" id="A0A7M7G664"/>
<dbReference type="FunCoup" id="A0A7M7G664">
    <property type="interactions" value="871"/>
</dbReference>
<comment type="catalytic activity">
    <reaction evidence="9 10">
        <text>beta-D-fructose 6-phosphate = dihydroxyacetone + D-glyceraldehyde 3-phosphate</text>
        <dbReference type="Rhea" id="RHEA:28002"/>
        <dbReference type="ChEBI" id="CHEBI:16016"/>
        <dbReference type="ChEBI" id="CHEBI:57634"/>
        <dbReference type="ChEBI" id="CHEBI:59776"/>
    </reaction>
</comment>
<dbReference type="GO" id="GO:0032259">
    <property type="term" value="P:methylation"/>
    <property type="evidence" value="ECO:0007669"/>
    <property type="project" value="UniProtKB-KW"/>
</dbReference>
<dbReference type="EnsemblMetazoa" id="XM_001604627">
    <property type="protein sequence ID" value="XP_001604677"/>
    <property type="gene ID" value="LOC100121092"/>
</dbReference>
<dbReference type="GO" id="GO:0005634">
    <property type="term" value="C:nucleus"/>
    <property type="evidence" value="ECO:0007669"/>
    <property type="project" value="TreeGrafter"/>
</dbReference>
<evidence type="ECO:0000256" key="3">
    <source>
        <dbReference type="ARBA" id="ARBA00009519"/>
    </source>
</evidence>
<evidence type="ECO:0000256" key="6">
    <source>
        <dbReference type="ARBA" id="ARBA00022801"/>
    </source>
</evidence>
<keyword evidence="13" id="KW-1185">Reference proteome</keyword>
<dbReference type="InterPro" id="IPR036075">
    <property type="entry name" value="ARMT-1-like_metal-bd_sf"/>
</dbReference>
<dbReference type="Pfam" id="PF01937">
    <property type="entry name" value="ARMT1-like_dom"/>
    <property type="match status" value="1"/>
</dbReference>
<dbReference type="Gene3D" id="3.40.50.10880">
    <property type="entry name" value="Uncharacterised protein PF01937, DUF89, domain 3"/>
    <property type="match status" value="1"/>
</dbReference>
<dbReference type="GO" id="GO:0006974">
    <property type="term" value="P:DNA damage response"/>
    <property type="evidence" value="ECO:0007669"/>
    <property type="project" value="TreeGrafter"/>
</dbReference>
<dbReference type="Gene3D" id="1.20.930.60">
    <property type="match status" value="1"/>
</dbReference>
<sequence length="456" mass="52187">MSKITQRSNSGDISGLEDIEPPFGVFLSGKYKKSFAFATIKDRLPVTLTRVVDTLSRNKEEILKLYGTQGVEEAKQIVGAISKLKNELVTNKALLPLSPVPGKVDDDAAVWNEKIEKLTKEQGETQAWFNSIWLISECYMYRRIAQEFALTNTLKTYDPFESQKKEGYFKAVGSIDHLAKHIMNLITTNLSTKEQENNLIDLIKLDLWGNRCDLSLTSGIVDSQEHNPLHFIESLDKEILVDNSKDVAKLLSQNVQCENNNLIIDIVLDNAGYELFTDLCLAAFLTEKKYINKIRFYVKRYPWFISDVTTNDFHWVIETMTKADNENIKSFGKFCDQCVKKGIWTIEEESFWTEPFDYSEMNNANPSLYKKLSEAILVIFKGDLNYRKLLGDINWKYTTDFLQALRGFRPTNLLSLRTLKADLCVGLPVGKAEELKKEDLNWMNTGRFGLIQASIK</sequence>
<evidence type="ECO:0000256" key="5">
    <source>
        <dbReference type="ARBA" id="ARBA00022723"/>
    </source>
</evidence>
<evidence type="ECO:0000256" key="10">
    <source>
        <dbReference type="RuleBase" id="RU367030"/>
    </source>
</evidence>
<dbReference type="OrthoDB" id="541375at2759"/>
<dbReference type="GO" id="GO:0016462">
    <property type="term" value="F:pyrophosphatase activity"/>
    <property type="evidence" value="ECO:0007669"/>
    <property type="project" value="UniProtKB-ARBA"/>
</dbReference>
<evidence type="ECO:0000256" key="1">
    <source>
        <dbReference type="ARBA" id="ARBA00000807"/>
    </source>
</evidence>
<dbReference type="EC" id="2.1.1.-" evidence="10"/>
<dbReference type="KEGG" id="nvi:100121092"/>
<keyword evidence="4" id="KW-0533">Nickel</keyword>
<evidence type="ECO:0000256" key="4">
    <source>
        <dbReference type="ARBA" id="ARBA00022596"/>
    </source>
</evidence>
<keyword evidence="10" id="KW-0808">Transferase</keyword>
<comment type="similarity">
    <text evidence="3 10">Belongs to the damage-control phosphatase family. Sugar phosphate phosphatase III subfamily.</text>
</comment>
<evidence type="ECO:0000256" key="2">
    <source>
        <dbReference type="ARBA" id="ARBA00001326"/>
    </source>
</evidence>
<name>A0A7M7G664_NASVI</name>
<comment type="catalytic activity">
    <reaction evidence="1 10">
        <text>L-glutamyl-[protein] + S-adenosyl-L-methionine = [protein]-L-glutamate 5-O-methyl ester + S-adenosyl-L-homocysteine</text>
        <dbReference type="Rhea" id="RHEA:24452"/>
        <dbReference type="Rhea" id="RHEA-COMP:10208"/>
        <dbReference type="Rhea" id="RHEA-COMP:10311"/>
        <dbReference type="ChEBI" id="CHEBI:29973"/>
        <dbReference type="ChEBI" id="CHEBI:57856"/>
        <dbReference type="ChEBI" id="CHEBI:59789"/>
        <dbReference type="ChEBI" id="CHEBI:82795"/>
    </reaction>
</comment>
<accession>A0A7M7G664</accession>
<reference evidence="12" key="1">
    <citation type="submission" date="2021-01" db="UniProtKB">
        <authorList>
            <consortium name="EnsemblMetazoa"/>
        </authorList>
    </citation>
    <scope>IDENTIFICATION</scope>
</reference>
<dbReference type="PANTHER" id="PTHR12260">
    <property type="entry name" value="DAMAGE-CONTROL PHOSPHATASE ARMT1"/>
    <property type="match status" value="1"/>
</dbReference>
<comment type="domain">
    <text evidence="10">Subfamily III proteins have a conserved RTxK motif about 40-50 residues from the C-terminus; the threonine may be replaced by serine or cysteine.</text>
</comment>
<comment type="catalytic activity">
    <reaction evidence="2 10">
        <text>beta-D-fructose 1-phosphate + H2O = D-fructose + phosphate</text>
        <dbReference type="Rhea" id="RHEA:35603"/>
        <dbReference type="ChEBI" id="CHEBI:15377"/>
        <dbReference type="ChEBI" id="CHEBI:37721"/>
        <dbReference type="ChEBI" id="CHEBI:43474"/>
        <dbReference type="ChEBI" id="CHEBI:138881"/>
    </reaction>
</comment>
<dbReference type="GO" id="GO:0046872">
    <property type="term" value="F:metal ion binding"/>
    <property type="evidence" value="ECO:0007669"/>
    <property type="project" value="UniProtKB-UniRule"/>
</dbReference>